<comment type="similarity">
    <text evidence="2">Belongs to the carbon-nitrogen hydrolase superfamily.</text>
</comment>
<sequence>MRNVTVAATQMACIWDEEANIARAERLVREAREKGADLVLIQELFAAPYFCQDQVHDFFALARPFEGNPLIARFAALAAELGVVLPISYFERAGQAHFNSVAVIDADGTVLGNYRKSHLPDGPGYTEKFYFSPGDTGFRVWDTRAGRIGVGICWDQWFPEAARAMALKGAEILLYPTAIGTEPHDPTLDSAGHWQRVMQGHAGANLMPLVASNRIGTEKGRNGTEITFYGASFIAGPTGAIVAEADRTGETVLTATFDLDAIDHQRRSWGVFRDRRPELYGALATLDGR</sequence>
<name>A0ABV7DFK5_9HYPH</name>
<organism evidence="4 5">
    <name type="scientific">Shinella pollutisoli</name>
    <dbReference type="NCBI Taxonomy" id="2250594"/>
    <lineage>
        <taxon>Bacteria</taxon>
        <taxon>Pseudomonadati</taxon>
        <taxon>Pseudomonadota</taxon>
        <taxon>Alphaproteobacteria</taxon>
        <taxon>Hyphomicrobiales</taxon>
        <taxon>Rhizobiaceae</taxon>
        <taxon>Shinella</taxon>
    </lineage>
</organism>
<dbReference type="InterPro" id="IPR036526">
    <property type="entry name" value="C-N_Hydrolase_sf"/>
</dbReference>
<dbReference type="NCBIfam" id="TIGR03381">
    <property type="entry name" value="agmatine_aguB"/>
    <property type="match status" value="1"/>
</dbReference>
<evidence type="ECO:0000256" key="1">
    <source>
        <dbReference type="ARBA" id="ARBA00022801"/>
    </source>
</evidence>
<dbReference type="Proteomes" id="UP001595377">
    <property type="component" value="Unassembled WGS sequence"/>
</dbReference>
<proteinExistence type="inferred from homology"/>
<gene>
    <name evidence="4" type="primary">aguB</name>
    <name evidence="4" type="ORF">ACFOHH_11475</name>
</gene>
<protein>
    <submittedName>
        <fullName evidence="4">N-carbamoylputrescine amidase</fullName>
        <ecNumber evidence="4">3.5.1.53</ecNumber>
    </submittedName>
</protein>
<dbReference type="Gene3D" id="3.60.110.10">
    <property type="entry name" value="Carbon-nitrogen hydrolase"/>
    <property type="match status" value="1"/>
</dbReference>
<dbReference type="PROSITE" id="PS50263">
    <property type="entry name" value="CN_HYDROLASE"/>
    <property type="match status" value="1"/>
</dbReference>
<dbReference type="RefSeq" id="WP_257313704.1">
    <property type="nucleotide sequence ID" value="NZ_JANFDG010000004.1"/>
</dbReference>
<dbReference type="EC" id="3.5.1.53" evidence="4"/>
<evidence type="ECO:0000256" key="2">
    <source>
        <dbReference type="ARBA" id="ARBA00034122"/>
    </source>
</evidence>
<accession>A0ABV7DFK5</accession>
<evidence type="ECO:0000259" key="3">
    <source>
        <dbReference type="PROSITE" id="PS50263"/>
    </source>
</evidence>
<dbReference type="PANTHER" id="PTHR43674:SF2">
    <property type="entry name" value="BETA-UREIDOPROPIONASE"/>
    <property type="match status" value="1"/>
</dbReference>
<feature type="domain" description="CN hydrolase" evidence="3">
    <location>
        <begin position="4"/>
        <end position="259"/>
    </location>
</feature>
<evidence type="ECO:0000313" key="5">
    <source>
        <dbReference type="Proteomes" id="UP001595377"/>
    </source>
</evidence>
<dbReference type="GO" id="GO:0050126">
    <property type="term" value="F:N-carbamoylputrescine amidase activity"/>
    <property type="evidence" value="ECO:0007669"/>
    <property type="project" value="UniProtKB-EC"/>
</dbReference>
<reference evidence="5" key="1">
    <citation type="journal article" date="2019" name="Int. J. Syst. Evol. Microbiol.">
        <title>The Global Catalogue of Microorganisms (GCM) 10K type strain sequencing project: providing services to taxonomists for standard genome sequencing and annotation.</title>
        <authorList>
            <consortium name="The Broad Institute Genomics Platform"/>
            <consortium name="The Broad Institute Genome Sequencing Center for Infectious Disease"/>
            <person name="Wu L."/>
            <person name="Ma J."/>
        </authorList>
    </citation>
    <scope>NUCLEOTIDE SEQUENCE [LARGE SCALE GENOMIC DNA]</scope>
    <source>
        <strain evidence="5">KCTC 52677</strain>
    </source>
</reference>
<dbReference type="SUPFAM" id="SSF56317">
    <property type="entry name" value="Carbon-nitrogen hydrolase"/>
    <property type="match status" value="1"/>
</dbReference>
<dbReference type="Pfam" id="PF00795">
    <property type="entry name" value="CN_hydrolase"/>
    <property type="match status" value="1"/>
</dbReference>
<dbReference type="PANTHER" id="PTHR43674">
    <property type="entry name" value="NITRILASE C965.09-RELATED"/>
    <property type="match status" value="1"/>
</dbReference>
<keyword evidence="5" id="KW-1185">Reference proteome</keyword>
<dbReference type="InterPro" id="IPR017755">
    <property type="entry name" value="N-carbamoylputrescine_amidase"/>
</dbReference>
<dbReference type="InterPro" id="IPR003010">
    <property type="entry name" value="C-N_Hydrolase"/>
</dbReference>
<evidence type="ECO:0000313" key="4">
    <source>
        <dbReference type="EMBL" id="MFC3073722.1"/>
    </source>
</evidence>
<dbReference type="EMBL" id="JBHRSP010000017">
    <property type="protein sequence ID" value="MFC3073722.1"/>
    <property type="molecule type" value="Genomic_DNA"/>
</dbReference>
<comment type="caution">
    <text evidence="4">The sequence shown here is derived from an EMBL/GenBank/DDBJ whole genome shotgun (WGS) entry which is preliminary data.</text>
</comment>
<keyword evidence="1 4" id="KW-0378">Hydrolase</keyword>
<dbReference type="InterPro" id="IPR050345">
    <property type="entry name" value="Aliph_Amidase/BUP"/>
</dbReference>
<dbReference type="CDD" id="cd07573">
    <property type="entry name" value="CPA"/>
    <property type="match status" value="1"/>
</dbReference>